<evidence type="ECO:0000256" key="2">
    <source>
        <dbReference type="ARBA" id="ARBA00009759"/>
    </source>
</evidence>
<comment type="similarity">
    <text evidence="2">Belongs to the inositol monophosphatase superfamily.</text>
</comment>
<dbReference type="GO" id="GO:0008441">
    <property type="term" value="F:3'(2'),5'-bisphosphate nucleotidase activity"/>
    <property type="evidence" value="ECO:0007669"/>
    <property type="project" value="TreeGrafter"/>
</dbReference>
<accession>A0A9X5I930</accession>
<dbReference type="RefSeq" id="WP_039713652.1">
    <property type="nucleotide sequence ID" value="NZ_JTJC03000017.1"/>
</dbReference>
<comment type="cofactor">
    <cofactor evidence="1 6">
        <name>Mg(2+)</name>
        <dbReference type="ChEBI" id="CHEBI:18420"/>
    </cofactor>
</comment>
<evidence type="ECO:0000256" key="5">
    <source>
        <dbReference type="ARBA" id="ARBA00022842"/>
    </source>
</evidence>
<dbReference type="InterPro" id="IPR051090">
    <property type="entry name" value="Inositol_monoP_superfamily"/>
</dbReference>
<dbReference type="GO" id="GO:0000103">
    <property type="term" value="P:sulfate assimilation"/>
    <property type="evidence" value="ECO:0007669"/>
    <property type="project" value="TreeGrafter"/>
</dbReference>
<keyword evidence="8" id="KW-1185">Reference proteome</keyword>
<dbReference type="EMBL" id="JTJC03000017">
    <property type="protein sequence ID" value="NHC38237.1"/>
    <property type="molecule type" value="Genomic_DNA"/>
</dbReference>
<gene>
    <name evidence="7" type="ORF">QH73_0027050</name>
</gene>
<name>A0A9X5I930_9CYAN</name>
<feature type="binding site" evidence="6">
    <location>
        <position position="105"/>
    </location>
    <ligand>
        <name>Mg(2+)</name>
        <dbReference type="ChEBI" id="CHEBI:18420"/>
        <label>1</label>
        <note>catalytic</note>
    </ligand>
</feature>
<evidence type="ECO:0000313" key="7">
    <source>
        <dbReference type="EMBL" id="NHC38237.1"/>
    </source>
</evidence>
<feature type="binding site" evidence="6">
    <location>
        <position position="103"/>
    </location>
    <ligand>
        <name>Mg(2+)</name>
        <dbReference type="ChEBI" id="CHEBI:18420"/>
        <label>1</label>
        <note>catalytic</note>
    </ligand>
</feature>
<keyword evidence="4" id="KW-0378">Hydrolase</keyword>
<dbReference type="GO" id="GO:0046872">
    <property type="term" value="F:metal ion binding"/>
    <property type="evidence" value="ECO:0007669"/>
    <property type="project" value="UniProtKB-KW"/>
</dbReference>
<keyword evidence="5 6" id="KW-0460">Magnesium</keyword>
<dbReference type="InterPro" id="IPR000760">
    <property type="entry name" value="Inositol_monophosphatase-like"/>
</dbReference>
<evidence type="ECO:0000313" key="8">
    <source>
        <dbReference type="Proteomes" id="UP000031532"/>
    </source>
</evidence>
<sequence length="290" mass="31230">MSETSSPRAIVESLFPHLQVAAAYADRIQSKIAVLPAKGEGDNFFAAALTDADLAIQNLVEVALLANFPHIRFYGEEYEQSRNTKYFRAIDLGGDGDYLVTLDPIDGTQFYLDGHANYQIILSILNWDDFEAVIAISPAQNTYYYALRGEGTGQGALNQNLAACKPLRVGQPKPTILLGWGMSALQPRLKQQDYEVIDIANAYSREIQVPNLNGILTGDIAGAAIASGKFIDGAALAFLAREAGCIVTTHNGSVPPPLHTCKDYSLPGLIIAASESVHQHLLAAVQSLAE</sequence>
<reference evidence="7 8" key="1">
    <citation type="journal article" date="2015" name="Genome Announc.">
        <title>Draft Genome Sequence of the Terrestrial Cyanobacterium Scytonema millei VB511283, Isolated from Eastern India.</title>
        <authorList>
            <person name="Sen D."/>
            <person name="Chandrababunaidu M.M."/>
            <person name="Singh D."/>
            <person name="Sanghi N."/>
            <person name="Ghorai A."/>
            <person name="Mishra G.P."/>
            <person name="Madduluri M."/>
            <person name="Adhikary S.P."/>
            <person name="Tripathy S."/>
        </authorList>
    </citation>
    <scope>NUCLEOTIDE SEQUENCE [LARGE SCALE GENOMIC DNA]</scope>
    <source>
        <strain evidence="7 8">VB511283</strain>
    </source>
</reference>
<feature type="binding site" evidence="6">
    <location>
        <position position="232"/>
    </location>
    <ligand>
        <name>Mg(2+)</name>
        <dbReference type="ChEBI" id="CHEBI:18420"/>
        <label>1</label>
        <note>catalytic</note>
    </ligand>
</feature>
<keyword evidence="3 6" id="KW-0479">Metal-binding</keyword>
<proteinExistence type="inferred from homology"/>
<dbReference type="Gene3D" id="3.30.540.10">
    <property type="entry name" value="Fructose-1,6-Bisphosphatase, subunit A, domain 1"/>
    <property type="match status" value="1"/>
</dbReference>
<evidence type="ECO:0000256" key="3">
    <source>
        <dbReference type="ARBA" id="ARBA00022723"/>
    </source>
</evidence>
<dbReference type="PANTHER" id="PTHR43200">
    <property type="entry name" value="PHOSPHATASE"/>
    <property type="match status" value="1"/>
</dbReference>
<feature type="binding site" evidence="6">
    <location>
        <position position="106"/>
    </location>
    <ligand>
        <name>Mg(2+)</name>
        <dbReference type="ChEBI" id="CHEBI:18420"/>
        <label>1</label>
        <note>catalytic</note>
    </ligand>
</feature>
<dbReference type="Proteomes" id="UP000031532">
    <property type="component" value="Unassembled WGS sequence"/>
</dbReference>
<evidence type="ECO:0000256" key="4">
    <source>
        <dbReference type="ARBA" id="ARBA00022801"/>
    </source>
</evidence>
<protein>
    <submittedName>
        <fullName evidence="7">Inositol monophosphatase family protein</fullName>
    </submittedName>
</protein>
<feature type="binding site" evidence="6">
    <location>
        <position position="76"/>
    </location>
    <ligand>
        <name>Mg(2+)</name>
        <dbReference type="ChEBI" id="CHEBI:18420"/>
        <label>1</label>
        <note>catalytic</note>
    </ligand>
</feature>
<evidence type="ECO:0000256" key="1">
    <source>
        <dbReference type="ARBA" id="ARBA00001946"/>
    </source>
</evidence>
<evidence type="ECO:0000256" key="6">
    <source>
        <dbReference type="PIRSR" id="PIRSR600760-2"/>
    </source>
</evidence>
<organism evidence="7 8">
    <name type="scientific">Scytonema millei VB511283</name>
    <dbReference type="NCBI Taxonomy" id="1245923"/>
    <lineage>
        <taxon>Bacteria</taxon>
        <taxon>Bacillati</taxon>
        <taxon>Cyanobacteriota</taxon>
        <taxon>Cyanophyceae</taxon>
        <taxon>Nostocales</taxon>
        <taxon>Scytonemataceae</taxon>
        <taxon>Scytonema</taxon>
    </lineage>
</organism>
<dbReference type="PANTHER" id="PTHR43200:SF2">
    <property type="entry name" value="3'(2'),5'-BISPHOSPHATE NUCLEOTIDASE"/>
    <property type="match status" value="1"/>
</dbReference>
<dbReference type="Pfam" id="PF00459">
    <property type="entry name" value="Inositol_P"/>
    <property type="match status" value="1"/>
</dbReference>
<dbReference type="OrthoDB" id="526606at2"/>
<dbReference type="AlphaFoldDB" id="A0A9X5I930"/>
<dbReference type="SUPFAM" id="SSF56655">
    <property type="entry name" value="Carbohydrate phosphatase"/>
    <property type="match status" value="1"/>
</dbReference>
<comment type="caution">
    <text evidence="7">The sequence shown here is derived from an EMBL/GenBank/DDBJ whole genome shotgun (WGS) entry which is preliminary data.</text>
</comment>
<dbReference type="Gene3D" id="3.40.190.80">
    <property type="match status" value="1"/>
</dbReference>